<keyword evidence="1" id="KW-0175">Coiled coil</keyword>
<dbReference type="InterPro" id="IPR037208">
    <property type="entry name" value="Spo0E-like_sf"/>
</dbReference>
<dbReference type="GO" id="GO:0046983">
    <property type="term" value="F:protein dimerization activity"/>
    <property type="evidence" value="ECO:0007669"/>
    <property type="project" value="InterPro"/>
</dbReference>
<dbReference type="Proteomes" id="UP001178888">
    <property type="component" value="Unassembled WGS sequence"/>
</dbReference>
<dbReference type="AlphaFoldDB" id="A0AA90R4T4"/>
<keyword evidence="3" id="KW-1185">Reference proteome</keyword>
<reference evidence="2" key="1">
    <citation type="submission" date="2023-08" db="EMBL/GenBank/DDBJ databases">
        <title>Nitrogen cycling bacteria in agricultural field soils.</title>
        <authorList>
            <person name="Jang J."/>
        </authorList>
    </citation>
    <scope>NUCLEOTIDE SEQUENCE</scope>
    <source>
        <strain evidence="2">PS3-36</strain>
    </source>
</reference>
<evidence type="ECO:0008006" key="4">
    <source>
        <dbReference type="Google" id="ProtNLM"/>
    </source>
</evidence>
<feature type="coiled-coil region" evidence="1">
    <location>
        <begin position="5"/>
        <end position="32"/>
    </location>
</feature>
<evidence type="ECO:0000313" key="2">
    <source>
        <dbReference type="EMBL" id="MDQ6600503.1"/>
    </source>
</evidence>
<name>A0AA90R4T4_9BACI</name>
<dbReference type="Gene3D" id="4.10.280.10">
    <property type="entry name" value="Helix-loop-helix DNA-binding domain"/>
    <property type="match status" value="1"/>
</dbReference>
<organism evidence="2 3">
    <name type="scientific">Bacillus salipaludis</name>
    <dbReference type="NCBI Taxonomy" id="2547811"/>
    <lineage>
        <taxon>Bacteria</taxon>
        <taxon>Bacillati</taxon>
        <taxon>Bacillota</taxon>
        <taxon>Bacilli</taxon>
        <taxon>Bacillales</taxon>
        <taxon>Bacillaceae</taxon>
        <taxon>Bacillus</taxon>
    </lineage>
</organism>
<protein>
    <recommendedName>
        <fullName evidence="4">Spo0E like sporulation regulatory protein</fullName>
    </recommendedName>
</protein>
<sequence length="63" mass="7561">MMKLNQAFQNENLKLLTEIRDLKLKMQKLYQEKGPSAPDYITLSLKLNFLMNEYFDEKLVHLQ</sequence>
<gene>
    <name evidence="2" type="ORF">RCG21_29990</name>
</gene>
<dbReference type="InterPro" id="IPR036638">
    <property type="entry name" value="HLH_DNA-bd_sf"/>
</dbReference>
<proteinExistence type="predicted"/>
<dbReference type="EMBL" id="JAVGVR010000001">
    <property type="protein sequence ID" value="MDQ6600503.1"/>
    <property type="molecule type" value="Genomic_DNA"/>
</dbReference>
<evidence type="ECO:0000313" key="3">
    <source>
        <dbReference type="Proteomes" id="UP001178888"/>
    </source>
</evidence>
<dbReference type="SUPFAM" id="SSF140500">
    <property type="entry name" value="BAS1536-like"/>
    <property type="match status" value="1"/>
</dbReference>
<dbReference type="GO" id="GO:0043937">
    <property type="term" value="P:regulation of sporulation"/>
    <property type="evidence" value="ECO:0007669"/>
    <property type="project" value="InterPro"/>
</dbReference>
<evidence type="ECO:0000256" key="1">
    <source>
        <dbReference type="SAM" id="Coils"/>
    </source>
</evidence>
<comment type="caution">
    <text evidence="2">The sequence shown here is derived from an EMBL/GenBank/DDBJ whole genome shotgun (WGS) entry which is preliminary data.</text>
</comment>
<accession>A0AA90R4T4</accession>
<dbReference type="RefSeq" id="WP_165976216.1">
    <property type="nucleotide sequence ID" value="NZ_JAVGVR010000001.1"/>
</dbReference>